<feature type="non-terminal residue" evidence="1">
    <location>
        <position position="1"/>
    </location>
</feature>
<dbReference type="EMBL" id="QWLN02004766">
    <property type="protein sequence ID" value="TEA38669.1"/>
    <property type="molecule type" value="Genomic_DNA"/>
</dbReference>
<dbReference type="AlphaFoldDB" id="A0A484GSZ7"/>
<evidence type="ECO:0000313" key="2">
    <source>
        <dbReference type="Proteomes" id="UP000295264"/>
    </source>
</evidence>
<proteinExistence type="predicted"/>
<evidence type="ECO:0000313" key="1">
    <source>
        <dbReference type="EMBL" id="TEA38669.1"/>
    </source>
</evidence>
<keyword evidence="2" id="KW-1185">Reference proteome</keyword>
<organism evidence="1 2">
    <name type="scientific">Sousa chinensis</name>
    <name type="common">Indo-pacific humpbacked dolphin</name>
    <name type="synonym">Steno chinensis</name>
    <dbReference type="NCBI Taxonomy" id="103600"/>
    <lineage>
        <taxon>Eukaryota</taxon>
        <taxon>Metazoa</taxon>
        <taxon>Chordata</taxon>
        <taxon>Craniata</taxon>
        <taxon>Vertebrata</taxon>
        <taxon>Euteleostomi</taxon>
        <taxon>Mammalia</taxon>
        <taxon>Eutheria</taxon>
        <taxon>Laurasiatheria</taxon>
        <taxon>Artiodactyla</taxon>
        <taxon>Whippomorpha</taxon>
        <taxon>Cetacea</taxon>
        <taxon>Odontoceti</taxon>
        <taxon>Delphinidae</taxon>
        <taxon>Sousa</taxon>
    </lineage>
</organism>
<reference evidence="1 2" key="1">
    <citation type="journal article" date="2018" name="Genomics">
        <title>Molecular footprints of inshore aquatic adaptation in Indo-Pacific humpback dolphin (Sousa chinensis).</title>
        <authorList>
            <person name="Ming Y."/>
            <person name="Jian J."/>
            <person name="Yu F."/>
            <person name="Yu X."/>
            <person name="Wang J."/>
            <person name="Liu W."/>
        </authorList>
    </citation>
    <scope>NUCLEOTIDE SEQUENCE [LARGE SCALE GENOMIC DNA]</scope>
    <source>
        <strain evidence="1">MY-2018</strain>
        <tissue evidence="1">Skin</tissue>
    </source>
</reference>
<protein>
    <submittedName>
        <fullName evidence="1">Uncharacterized protein</fullName>
    </submittedName>
</protein>
<dbReference type="Proteomes" id="UP000295264">
    <property type="component" value="Unassembled WGS sequence"/>
</dbReference>
<comment type="caution">
    <text evidence="1">The sequence shown here is derived from an EMBL/GenBank/DDBJ whole genome shotgun (WGS) entry which is preliminary data.</text>
</comment>
<sequence>IKRNTFLERKLVVEENLLEYVQQVKDGAKDVWQKWQKSRSKRNP</sequence>
<accession>A0A484GSZ7</accession>
<gene>
    <name evidence="1" type="ORF">DBR06_SOUSAS23510008</name>
</gene>
<feature type="non-terminal residue" evidence="1">
    <location>
        <position position="44"/>
    </location>
</feature>
<name>A0A484GSZ7_SOUCH</name>